<dbReference type="PANTHER" id="PTHR10885:SF0">
    <property type="entry name" value="ISOPENTENYL-DIPHOSPHATE DELTA-ISOMERASE"/>
    <property type="match status" value="1"/>
</dbReference>
<comment type="cofactor">
    <cofactor evidence="1">
        <name>Mg(2+)</name>
        <dbReference type="ChEBI" id="CHEBI:18420"/>
    </cofactor>
</comment>
<keyword evidence="11" id="KW-0413">Isomerase</keyword>
<dbReference type="InterPro" id="IPR011876">
    <property type="entry name" value="IsopentenylPP_isomerase_typ1"/>
</dbReference>
<accession>A0A9P8A7G6</accession>
<evidence type="ECO:0000256" key="4">
    <source>
        <dbReference type="ARBA" id="ARBA00012057"/>
    </source>
</evidence>
<dbReference type="GO" id="GO:0005737">
    <property type="term" value="C:cytoplasm"/>
    <property type="evidence" value="ECO:0007669"/>
    <property type="project" value="TreeGrafter"/>
</dbReference>
<evidence type="ECO:0000256" key="7">
    <source>
        <dbReference type="ARBA" id="ARBA00022842"/>
    </source>
</evidence>
<keyword evidence="6" id="KW-0479">Metal-binding</keyword>
<evidence type="ECO:0000259" key="14">
    <source>
        <dbReference type="PROSITE" id="PS51462"/>
    </source>
</evidence>
<feature type="region of interest" description="Disordered" evidence="13">
    <location>
        <begin position="936"/>
        <end position="972"/>
    </location>
</feature>
<evidence type="ECO:0000256" key="10">
    <source>
        <dbReference type="ARBA" id="ARBA00023229"/>
    </source>
</evidence>
<evidence type="ECO:0000313" key="15">
    <source>
        <dbReference type="EMBL" id="KAG9323774.1"/>
    </source>
</evidence>
<dbReference type="EMBL" id="JAIFTL010000089">
    <property type="protein sequence ID" value="KAG9323774.1"/>
    <property type="molecule type" value="Genomic_DNA"/>
</dbReference>
<feature type="compositionally biased region" description="Polar residues" evidence="13">
    <location>
        <begin position="939"/>
        <end position="961"/>
    </location>
</feature>
<dbReference type="NCBIfam" id="TIGR02150">
    <property type="entry name" value="IPP_isom_1"/>
    <property type="match status" value="1"/>
</dbReference>
<feature type="compositionally biased region" description="Acidic residues" evidence="13">
    <location>
        <begin position="500"/>
        <end position="514"/>
    </location>
</feature>
<evidence type="ECO:0000256" key="1">
    <source>
        <dbReference type="ARBA" id="ARBA00001946"/>
    </source>
</evidence>
<evidence type="ECO:0000256" key="11">
    <source>
        <dbReference type="ARBA" id="ARBA00023235"/>
    </source>
</evidence>
<dbReference type="GO" id="GO:0004452">
    <property type="term" value="F:isopentenyl-diphosphate delta-isomerase activity"/>
    <property type="evidence" value="ECO:0007669"/>
    <property type="project" value="UniProtKB-EC"/>
</dbReference>
<feature type="region of interest" description="Disordered" evidence="13">
    <location>
        <begin position="495"/>
        <end position="525"/>
    </location>
</feature>
<dbReference type="SUPFAM" id="SSF55811">
    <property type="entry name" value="Nudix"/>
    <property type="match status" value="1"/>
</dbReference>
<keyword evidence="7" id="KW-0460">Magnesium</keyword>
<evidence type="ECO:0000256" key="9">
    <source>
        <dbReference type="ARBA" id="ARBA00023098"/>
    </source>
</evidence>
<dbReference type="Proteomes" id="UP000717515">
    <property type="component" value="Unassembled WGS sequence"/>
</dbReference>
<comment type="caution">
    <text evidence="15">The sequence shown here is derived from an EMBL/GenBank/DDBJ whole genome shotgun (WGS) entry which is preliminary data.</text>
</comment>
<feature type="compositionally biased region" description="Polar residues" evidence="13">
    <location>
        <begin position="385"/>
        <end position="406"/>
    </location>
</feature>
<name>A0A9P8A7G6_MORAP</name>
<evidence type="ECO:0000313" key="16">
    <source>
        <dbReference type="Proteomes" id="UP000717515"/>
    </source>
</evidence>
<keyword evidence="10" id="KW-0414">Isoprene biosynthesis</keyword>
<comment type="pathway">
    <text evidence="2">Isoprenoid biosynthesis; dimethylallyl diphosphate biosynthesis; dimethylallyl diphosphate from isopentenyl diphosphate: step 1/1.</text>
</comment>
<dbReference type="EC" id="5.3.3.2" evidence="4"/>
<comment type="similarity">
    <text evidence="3">Belongs to the IPP isomerase type 1 family.</text>
</comment>
<evidence type="ECO:0000256" key="5">
    <source>
        <dbReference type="ARBA" id="ARBA00022516"/>
    </source>
</evidence>
<comment type="catalytic activity">
    <reaction evidence="12">
        <text>isopentenyl diphosphate = dimethylallyl diphosphate</text>
        <dbReference type="Rhea" id="RHEA:23284"/>
        <dbReference type="ChEBI" id="CHEBI:57623"/>
        <dbReference type="ChEBI" id="CHEBI:128769"/>
        <dbReference type="EC" id="5.3.3.2"/>
    </reaction>
    <physiologicalReaction direction="left-to-right" evidence="12">
        <dbReference type="Rhea" id="RHEA:23285"/>
    </physiologicalReaction>
</comment>
<feature type="region of interest" description="Disordered" evidence="13">
    <location>
        <begin position="385"/>
        <end position="416"/>
    </location>
</feature>
<dbReference type="InterPro" id="IPR015797">
    <property type="entry name" value="NUDIX_hydrolase-like_dom_sf"/>
</dbReference>
<evidence type="ECO:0000256" key="6">
    <source>
        <dbReference type="ARBA" id="ARBA00022723"/>
    </source>
</evidence>
<dbReference type="PANTHER" id="PTHR10885">
    <property type="entry name" value="ISOPENTENYL-DIPHOSPHATE DELTA-ISOMERASE"/>
    <property type="match status" value="1"/>
</dbReference>
<feature type="domain" description="Nudix hydrolase" evidence="14">
    <location>
        <begin position="135"/>
        <end position="292"/>
    </location>
</feature>
<evidence type="ECO:0000256" key="2">
    <source>
        <dbReference type="ARBA" id="ARBA00004826"/>
    </source>
</evidence>
<dbReference type="FunFam" id="3.90.79.10:FF:000012">
    <property type="entry name" value="Isopentenyl-diphosphate Delta-isomerase 1"/>
    <property type="match status" value="1"/>
</dbReference>
<dbReference type="GO" id="GO:0009240">
    <property type="term" value="P:isopentenyl diphosphate biosynthetic process"/>
    <property type="evidence" value="ECO:0007669"/>
    <property type="project" value="TreeGrafter"/>
</dbReference>
<evidence type="ECO:0000256" key="13">
    <source>
        <dbReference type="SAM" id="MobiDB-lite"/>
    </source>
</evidence>
<dbReference type="CDD" id="cd02885">
    <property type="entry name" value="NUDIX_IPP_Isomerase"/>
    <property type="match status" value="1"/>
</dbReference>
<dbReference type="GO" id="GO:0006694">
    <property type="term" value="P:steroid biosynthetic process"/>
    <property type="evidence" value="ECO:0007669"/>
    <property type="project" value="UniProtKB-KW"/>
</dbReference>
<dbReference type="Pfam" id="PF00293">
    <property type="entry name" value="NUDIX"/>
    <property type="match status" value="1"/>
</dbReference>
<dbReference type="GO" id="GO:0046872">
    <property type="term" value="F:metal ion binding"/>
    <property type="evidence" value="ECO:0007669"/>
    <property type="project" value="UniProtKB-KW"/>
</dbReference>
<evidence type="ECO:0000256" key="3">
    <source>
        <dbReference type="ARBA" id="ARBA00007579"/>
    </source>
</evidence>
<sequence>MNRVKRRFAKALVFSSSPGTTAAPSTFSSRRPLAAFFSSPSCSHVRTRLLSSPLCSAYTALTTTTTTMGQSDVAVPTPAPLTSTISADVDLSSYDDEQVKLMEEMCIVIDRDDNRIGANSKKACHLMTNIMDHNLLHRAFSVFLFSADGTKLLLQQRATEKITFPDAWTNTCCSHPLNTKDELIEENNLGVRTAAQRKLFHELGIEAKDVPVDEFHFLTRIHYVAPSNETWGEHEIDYILFMRPQHKELVDMAPSPNEVRDVRWVTKEELKVLLKEGVTPGSGVIVTPWFKLICDNFMFAWWDKMLANGGVDKVADPEESHVQCTESFYKSAVMSELQSSPAATSHDRKKMLGILDRFEKQAVEEERLLELSDEDLLGQTQRNQGLADSANNMDNPETSSNSSMGSPATAKKLTASERDELIRKAIEEEERMVKDDGQIDPEDKEEMERIMEQEYQSFVSRFAGVDLDQESFESIWARLSQEEQREFSEKFMVSGRGDLDDQDQDQNQEEDDEITVTNMGTPMDDNGQEFGTNNEEELEAERLLFDMGETLKREGAHVGDAGQGDPMLADLDQEDLRAIRDAEIAELLPVWRPWWEVEAEESGQLKKVVVSRVTDGEDSERLGATTAVLNEGLEASSAPRSADNIPKQAPTSSDFVLERFVLDEETMLRPHKALVQSMDDVEQEKKLLQKSRERLAVPPMAKAPHPSLIYHICGLLFSYAAVCRVLNGDLKEEPELTLSYIFELCPFFAPPPPMTPSTTLGPITAGMAAAHSQQVPDVQDFETTLAVLQRYSLDSRLWKGDTVRLDMLSLLLRDLTLILARLSRCLRCIQELKEVIAQLREPSYQGPKHQGRYTKSTLHRLYKKLEFYESYLLSEEWVVNSDTLDRVRSEVVMAGIRVRQEMIGWTQELKNVSRLQPGQESGTSQPVDDFEAPAYGRQASETQGNSGSPPAYSPHSNQADESQPLLGSRDQVSHENQKRSWRAAVGRWLNSLWPTLKRASPILVPVGIIALLITVVIGCDCIFTPTCEIPSDAEVITFNQTIDVALYKGLSFKLDRGISGDIVVSRSRNVLDTDIRIVVSMKASTSLMLESMAASVDFDPYSSVARSRVFMNMTDPVLKKALARNCTWIDSSRKGSVLVRLDNLELKEKLVIHALEGNITVRNVRVGQEVRIETKRGDIETHRLWADERVVAKAAGSVVMDMGATSQYLDLEVISTRKAAAIILTQAFYGHVYLTSHITPEVIARCCFYVTYATNHTLEGFFTPNGYESLYLPRVVVSAKILAKIIIARSPTGGWWTQPTNWKANTAVAVGISATIVAAAWKFSAQNEERHMRPKGWIPSQMWAKEFQDGEVYGKK</sequence>
<keyword evidence="9" id="KW-0443">Lipid metabolism</keyword>
<keyword evidence="8" id="KW-0752">Steroid biosynthesis</keyword>
<keyword evidence="5" id="KW-0444">Lipid biosynthesis</keyword>
<dbReference type="PROSITE" id="PS51462">
    <property type="entry name" value="NUDIX"/>
    <property type="match status" value="1"/>
</dbReference>
<dbReference type="Gene3D" id="3.90.79.10">
    <property type="entry name" value="Nucleoside Triphosphate Pyrophosphohydrolase"/>
    <property type="match status" value="1"/>
</dbReference>
<protein>
    <recommendedName>
        <fullName evidence="4">isopentenyl-diphosphate Delta-isomerase</fullName>
        <ecNumber evidence="4">5.3.3.2</ecNumber>
    </recommendedName>
</protein>
<organism evidence="15 16">
    <name type="scientific">Mortierella alpina</name>
    <name type="common">Oleaginous fungus</name>
    <name type="synonym">Mortierella renispora</name>
    <dbReference type="NCBI Taxonomy" id="64518"/>
    <lineage>
        <taxon>Eukaryota</taxon>
        <taxon>Fungi</taxon>
        <taxon>Fungi incertae sedis</taxon>
        <taxon>Mucoromycota</taxon>
        <taxon>Mortierellomycotina</taxon>
        <taxon>Mortierellomycetes</taxon>
        <taxon>Mortierellales</taxon>
        <taxon>Mortierellaceae</taxon>
        <taxon>Mortierella</taxon>
    </lineage>
</organism>
<evidence type="ECO:0000256" key="12">
    <source>
        <dbReference type="ARBA" id="ARBA00029294"/>
    </source>
</evidence>
<evidence type="ECO:0000256" key="8">
    <source>
        <dbReference type="ARBA" id="ARBA00022955"/>
    </source>
</evidence>
<reference evidence="15" key="1">
    <citation type="submission" date="2021-07" db="EMBL/GenBank/DDBJ databases">
        <title>Draft genome of Mortierella alpina, strain LL118, isolated from an aspen leaf litter sample.</title>
        <authorList>
            <person name="Yang S."/>
            <person name="Vinatzer B.A."/>
        </authorList>
    </citation>
    <scope>NUCLEOTIDE SEQUENCE</scope>
    <source>
        <strain evidence="15">LL118</strain>
    </source>
</reference>
<gene>
    <name evidence="15" type="ORF">KVV02_007769</name>
</gene>
<dbReference type="InterPro" id="IPR000086">
    <property type="entry name" value="NUDIX_hydrolase_dom"/>
</dbReference>
<proteinExistence type="inferred from homology"/>